<keyword evidence="3" id="KW-1185">Reference proteome</keyword>
<evidence type="ECO:0000313" key="2">
    <source>
        <dbReference type="EMBL" id="EAS28193.3"/>
    </source>
</evidence>
<organism evidence="2 3">
    <name type="scientific">Coccidioides immitis (strain RS)</name>
    <name type="common">Valley fever fungus</name>
    <dbReference type="NCBI Taxonomy" id="246410"/>
    <lineage>
        <taxon>Eukaryota</taxon>
        <taxon>Fungi</taxon>
        <taxon>Dikarya</taxon>
        <taxon>Ascomycota</taxon>
        <taxon>Pezizomycotina</taxon>
        <taxon>Eurotiomycetes</taxon>
        <taxon>Eurotiomycetidae</taxon>
        <taxon>Onygenales</taxon>
        <taxon>Onygenaceae</taxon>
        <taxon>Coccidioides</taxon>
    </lineage>
</organism>
<dbReference type="GeneID" id="4558749"/>
<sequence>MSDGNSQGRNQRKDELGFGVVETSFRRLELSSTKSNRIAVEPTGGAWLARYQLSRTAHRYGSSQPPAERLQELFVRNEPAQPCTQEVQTSIALRLWSILALLKHLVSQLPSYTHGPSKQSSRSRSTIGAQPLVPEVVPFTAEQ</sequence>
<feature type="compositionally biased region" description="Polar residues" evidence="1">
    <location>
        <begin position="112"/>
        <end position="128"/>
    </location>
</feature>
<gene>
    <name evidence="2" type="ORF">CIMG_09397</name>
</gene>
<protein>
    <submittedName>
        <fullName evidence="2">Uncharacterized protein</fullName>
    </submittedName>
</protein>
<dbReference type="KEGG" id="cim:CIMG_09397"/>
<proteinExistence type="predicted"/>
<dbReference type="VEuPathDB" id="FungiDB:CIMG_09397"/>
<feature type="region of interest" description="Disordered" evidence="1">
    <location>
        <begin position="112"/>
        <end position="143"/>
    </location>
</feature>
<reference evidence="3" key="2">
    <citation type="journal article" date="2010" name="Genome Res.">
        <title>Population genomic sequencing of Coccidioides fungi reveals recent hybridization and transposon control.</title>
        <authorList>
            <person name="Neafsey D.E."/>
            <person name="Barker B.M."/>
            <person name="Sharpton T.J."/>
            <person name="Stajich J.E."/>
            <person name="Park D.J."/>
            <person name="Whiston E."/>
            <person name="Hung C.-Y."/>
            <person name="McMahan C."/>
            <person name="White J."/>
            <person name="Sykes S."/>
            <person name="Heiman D."/>
            <person name="Young S."/>
            <person name="Zeng Q."/>
            <person name="Abouelleil A."/>
            <person name="Aftuck L."/>
            <person name="Bessette D."/>
            <person name="Brown A."/>
            <person name="FitzGerald M."/>
            <person name="Lui A."/>
            <person name="Macdonald J.P."/>
            <person name="Priest M."/>
            <person name="Orbach M.J."/>
            <person name="Galgiani J.N."/>
            <person name="Kirkland T.N."/>
            <person name="Cole G.T."/>
            <person name="Birren B.W."/>
            <person name="Henn M.R."/>
            <person name="Taylor J.W."/>
            <person name="Rounsley S.D."/>
        </authorList>
    </citation>
    <scope>GENOME REANNOTATION</scope>
    <source>
        <strain evidence="3">RS</strain>
    </source>
</reference>
<dbReference type="EMBL" id="GG704915">
    <property type="protein sequence ID" value="EAS28193.3"/>
    <property type="molecule type" value="Genomic_DNA"/>
</dbReference>
<evidence type="ECO:0000256" key="1">
    <source>
        <dbReference type="SAM" id="MobiDB-lite"/>
    </source>
</evidence>
<evidence type="ECO:0000313" key="3">
    <source>
        <dbReference type="Proteomes" id="UP000001261"/>
    </source>
</evidence>
<reference evidence="3" key="1">
    <citation type="journal article" date="2009" name="Genome Res.">
        <title>Comparative genomic analyses of the human fungal pathogens Coccidioides and their relatives.</title>
        <authorList>
            <person name="Sharpton T.J."/>
            <person name="Stajich J.E."/>
            <person name="Rounsley S.D."/>
            <person name="Gardner M.J."/>
            <person name="Wortman J.R."/>
            <person name="Jordar V.S."/>
            <person name="Maiti R."/>
            <person name="Kodira C.D."/>
            <person name="Neafsey D.E."/>
            <person name="Zeng Q."/>
            <person name="Hung C.-Y."/>
            <person name="McMahan C."/>
            <person name="Muszewska A."/>
            <person name="Grynberg M."/>
            <person name="Mandel M.A."/>
            <person name="Kellner E.M."/>
            <person name="Barker B.M."/>
            <person name="Galgiani J.N."/>
            <person name="Orbach M.J."/>
            <person name="Kirkland T.N."/>
            <person name="Cole G.T."/>
            <person name="Henn M.R."/>
            <person name="Birren B.W."/>
            <person name="Taylor J.W."/>
        </authorList>
    </citation>
    <scope>NUCLEOTIDE SEQUENCE [LARGE SCALE GENOMIC DNA]</scope>
    <source>
        <strain evidence="3">RS</strain>
    </source>
</reference>
<accession>J3K294</accession>
<name>J3K294_COCIM</name>
<dbReference type="InParanoid" id="J3K294"/>
<dbReference type="Proteomes" id="UP000001261">
    <property type="component" value="Unassembled WGS sequence"/>
</dbReference>
<dbReference type="AlphaFoldDB" id="J3K294"/>
<dbReference type="RefSeq" id="XP_001239776.2">
    <property type="nucleotide sequence ID" value="XM_001239775.2"/>
</dbReference>